<evidence type="ECO:0000313" key="2">
    <source>
        <dbReference type="EMBL" id="KAJ1351502.1"/>
    </source>
</evidence>
<dbReference type="AlphaFoldDB" id="A0AAD5MMC7"/>
<dbReference type="EMBL" id="JAHQIW010001093">
    <property type="protein sequence ID" value="KAJ1351502.1"/>
    <property type="molecule type" value="Genomic_DNA"/>
</dbReference>
<feature type="compositionally biased region" description="Low complexity" evidence="1">
    <location>
        <begin position="29"/>
        <end position="42"/>
    </location>
</feature>
<proteinExistence type="predicted"/>
<accession>A0AAD5MMC7</accession>
<name>A0AAD5MMC7_PARTN</name>
<reference evidence="2" key="1">
    <citation type="submission" date="2021-06" db="EMBL/GenBank/DDBJ databases">
        <title>Parelaphostrongylus tenuis whole genome reference sequence.</title>
        <authorList>
            <person name="Garwood T.J."/>
            <person name="Larsen P.A."/>
            <person name="Fountain-Jones N.M."/>
            <person name="Garbe J.R."/>
            <person name="Macchietto M.G."/>
            <person name="Kania S.A."/>
            <person name="Gerhold R.W."/>
            <person name="Richards J.E."/>
            <person name="Wolf T.M."/>
        </authorList>
    </citation>
    <scope>NUCLEOTIDE SEQUENCE</scope>
    <source>
        <strain evidence="2">MNPRO001-30</strain>
        <tissue evidence="2">Meninges</tissue>
    </source>
</reference>
<keyword evidence="3" id="KW-1185">Reference proteome</keyword>
<protein>
    <submittedName>
        <fullName evidence="2">Uncharacterized protein</fullName>
    </submittedName>
</protein>
<organism evidence="2 3">
    <name type="scientific">Parelaphostrongylus tenuis</name>
    <name type="common">Meningeal worm</name>
    <dbReference type="NCBI Taxonomy" id="148309"/>
    <lineage>
        <taxon>Eukaryota</taxon>
        <taxon>Metazoa</taxon>
        <taxon>Ecdysozoa</taxon>
        <taxon>Nematoda</taxon>
        <taxon>Chromadorea</taxon>
        <taxon>Rhabditida</taxon>
        <taxon>Rhabditina</taxon>
        <taxon>Rhabditomorpha</taxon>
        <taxon>Strongyloidea</taxon>
        <taxon>Metastrongylidae</taxon>
        <taxon>Parelaphostrongylus</taxon>
    </lineage>
</organism>
<evidence type="ECO:0000256" key="1">
    <source>
        <dbReference type="SAM" id="MobiDB-lite"/>
    </source>
</evidence>
<sequence length="104" mass="11143">MPSAADTQTTTDASGTQEIPAAVDGDTALSVLSSTTSSESVVPNTEMTDLSGEIEENDLGVQENEDQLTQMLLLKIDKPELDIVKVNTWPIYTIRGKPPLTLPI</sequence>
<feature type="compositionally biased region" description="Low complexity" evidence="1">
    <location>
        <begin position="1"/>
        <end position="17"/>
    </location>
</feature>
<gene>
    <name evidence="2" type="ORF">KIN20_007521</name>
</gene>
<feature type="region of interest" description="Disordered" evidence="1">
    <location>
        <begin position="1"/>
        <end position="58"/>
    </location>
</feature>
<comment type="caution">
    <text evidence="2">The sequence shown here is derived from an EMBL/GenBank/DDBJ whole genome shotgun (WGS) entry which is preliminary data.</text>
</comment>
<dbReference type="Proteomes" id="UP001196413">
    <property type="component" value="Unassembled WGS sequence"/>
</dbReference>
<evidence type="ECO:0000313" key="3">
    <source>
        <dbReference type="Proteomes" id="UP001196413"/>
    </source>
</evidence>